<keyword evidence="2" id="KW-1185">Reference proteome</keyword>
<reference evidence="1" key="1">
    <citation type="submission" date="2020-07" db="EMBL/GenBank/DDBJ databases">
        <title>The High-quality genome of the commercially important snow crab, Chionoecetes opilio.</title>
        <authorList>
            <person name="Jeong J.-H."/>
            <person name="Ryu S."/>
        </authorList>
    </citation>
    <scope>NUCLEOTIDE SEQUENCE</scope>
    <source>
        <strain evidence="1">MADBK_172401_WGS</strain>
        <tissue evidence="1">Digestive gland</tissue>
    </source>
</reference>
<dbReference type="Proteomes" id="UP000770661">
    <property type="component" value="Unassembled WGS sequence"/>
</dbReference>
<accession>A0A8J8WBJ8</accession>
<sequence length="277" mass="30085">MGPRSQRLQFAFSRGHDLGQKRKCSKIDSQHSRVCGGTPYIRSAIQRRQAALLQAVPQTRVSTGTLAGVAGRTRRTQFAQLAGLVWLPALLAGVTAAGSQAATASRFPAALLTKGGAAFVGAPRHGFATVFFHQQIVAHSHADCYCLDAFTTLNRHSVPELRRGADAVCLHTVTRPIQQAVNPTLTKQSLTSAWPLRPLLRNVTLTHIQLRNHPRSRFTITAHRNNARAGSYGFNCTKIRPYEVETPLAARPVLSAESQLLSPSAKFVVVNVTQLAD</sequence>
<comment type="caution">
    <text evidence="1">The sequence shown here is derived from an EMBL/GenBank/DDBJ whole genome shotgun (WGS) entry which is preliminary data.</text>
</comment>
<name>A0A8J8WBJ8_CHIOP</name>
<dbReference type="AlphaFoldDB" id="A0A8J8WBJ8"/>
<organism evidence="1 2">
    <name type="scientific">Chionoecetes opilio</name>
    <name type="common">Atlantic snow crab</name>
    <name type="synonym">Cancer opilio</name>
    <dbReference type="NCBI Taxonomy" id="41210"/>
    <lineage>
        <taxon>Eukaryota</taxon>
        <taxon>Metazoa</taxon>
        <taxon>Ecdysozoa</taxon>
        <taxon>Arthropoda</taxon>
        <taxon>Crustacea</taxon>
        <taxon>Multicrustacea</taxon>
        <taxon>Malacostraca</taxon>
        <taxon>Eumalacostraca</taxon>
        <taxon>Eucarida</taxon>
        <taxon>Decapoda</taxon>
        <taxon>Pleocyemata</taxon>
        <taxon>Brachyura</taxon>
        <taxon>Eubrachyura</taxon>
        <taxon>Majoidea</taxon>
        <taxon>Majidae</taxon>
        <taxon>Chionoecetes</taxon>
    </lineage>
</organism>
<dbReference type="EMBL" id="JACEEZ010026372">
    <property type="protein sequence ID" value="KAG0693131.1"/>
    <property type="molecule type" value="Genomic_DNA"/>
</dbReference>
<evidence type="ECO:0000313" key="1">
    <source>
        <dbReference type="EMBL" id="KAG0693131.1"/>
    </source>
</evidence>
<gene>
    <name evidence="1" type="ORF">GWK47_027641</name>
</gene>
<protein>
    <submittedName>
        <fullName evidence="1">Uncharacterized protein</fullName>
    </submittedName>
</protein>
<evidence type="ECO:0000313" key="2">
    <source>
        <dbReference type="Proteomes" id="UP000770661"/>
    </source>
</evidence>
<proteinExistence type="predicted"/>